<dbReference type="EMBL" id="JAOAOG010000254">
    <property type="protein sequence ID" value="KAJ6235823.1"/>
    <property type="molecule type" value="Genomic_DNA"/>
</dbReference>
<proteinExistence type="predicted"/>
<comment type="caution">
    <text evidence="2">The sequence shown here is derived from an EMBL/GenBank/DDBJ whole genome shotgun (WGS) entry which is preliminary data.</text>
</comment>
<dbReference type="EMBL" id="JANTQA010000030">
    <property type="protein sequence ID" value="KAJ3440739.1"/>
    <property type="molecule type" value="Genomic_DNA"/>
</dbReference>
<organism evidence="2 4">
    <name type="scientific">Anaeramoeba flamelloides</name>
    <dbReference type="NCBI Taxonomy" id="1746091"/>
    <lineage>
        <taxon>Eukaryota</taxon>
        <taxon>Metamonada</taxon>
        <taxon>Anaeramoebidae</taxon>
        <taxon>Anaeramoeba</taxon>
    </lineage>
</organism>
<feature type="transmembrane region" description="Helical" evidence="1">
    <location>
        <begin position="212"/>
        <end position="228"/>
    </location>
</feature>
<keyword evidence="1" id="KW-0812">Transmembrane</keyword>
<sequence>MNEILQRDLKIDTLPPQKIAGAFTLLIIITHIIFITSEHTSKDFKTVSETYKLTAPYPAKQQLQIDNLNHLNHFLTTTITFKSNLPIGMVVSPTINVTTYGSDTSNTINTHRSVDLSIQCQADGNCSTIQIDYQNYLKYSKYIVDLEINDDSDYFLFEELHLKPKESRTFTKFYLPRIFLISILWIFLLAQIYNQPGIKLYQTPSDLNKKFLYFYASLFLIILTWCWGKTRRFLKQKRYIKRFTFFVVPSIPILFLCWFKVAKYVILDKKNSAQQIADVWFILIVYLIFMSYGWIYQNPKELVQYYSSNNYSLGSDKNVEKDIEELQEKEK</sequence>
<gene>
    <name evidence="2" type="ORF">M0812_14410</name>
    <name evidence="3" type="ORF">M0813_28383</name>
</gene>
<evidence type="ECO:0000313" key="4">
    <source>
        <dbReference type="Proteomes" id="UP001146793"/>
    </source>
</evidence>
<feature type="transmembrane region" description="Helical" evidence="1">
    <location>
        <begin position="279"/>
        <end position="296"/>
    </location>
</feature>
<evidence type="ECO:0000313" key="2">
    <source>
        <dbReference type="EMBL" id="KAJ3440739.1"/>
    </source>
</evidence>
<feature type="transmembrane region" description="Helical" evidence="1">
    <location>
        <begin position="240"/>
        <end position="259"/>
    </location>
</feature>
<keyword evidence="1" id="KW-1133">Transmembrane helix</keyword>
<feature type="transmembrane region" description="Helical" evidence="1">
    <location>
        <begin position="173"/>
        <end position="192"/>
    </location>
</feature>
<reference evidence="2" key="2">
    <citation type="submission" date="2022-08" db="EMBL/GenBank/DDBJ databases">
        <title>Novel sulphate-reducing endosymbionts in the free-living metamonad Anaeramoeba.</title>
        <authorList>
            <person name="Jerlstrom-Hultqvist J."/>
            <person name="Cepicka I."/>
            <person name="Gallot-Lavallee L."/>
            <person name="Salas-Leiva D."/>
            <person name="Curtis B.A."/>
            <person name="Zahonova K."/>
            <person name="Pipaliya S."/>
            <person name="Dacks J."/>
            <person name="Roger A.J."/>
        </authorList>
    </citation>
    <scope>NUCLEOTIDE SEQUENCE</scope>
    <source>
        <strain evidence="2">Busselton2</strain>
    </source>
</reference>
<dbReference type="AlphaFoldDB" id="A0AAV7ZLL3"/>
<evidence type="ECO:0000313" key="3">
    <source>
        <dbReference type="EMBL" id="KAJ6235823.1"/>
    </source>
</evidence>
<evidence type="ECO:0000313" key="5">
    <source>
        <dbReference type="Proteomes" id="UP001150062"/>
    </source>
</evidence>
<reference evidence="3" key="1">
    <citation type="submission" date="2022-08" db="EMBL/GenBank/DDBJ databases">
        <title>Novel sulfate-reducing endosymbionts in the free-living metamonad Anaeramoeba.</title>
        <authorList>
            <person name="Jerlstrom-Hultqvist J."/>
            <person name="Cepicka I."/>
            <person name="Gallot-Lavallee L."/>
            <person name="Salas-Leiva D."/>
            <person name="Curtis B.A."/>
            <person name="Zahonova K."/>
            <person name="Pipaliya S."/>
            <person name="Dacks J."/>
            <person name="Roger A.J."/>
        </authorList>
    </citation>
    <scope>NUCLEOTIDE SEQUENCE</scope>
    <source>
        <strain evidence="3">Schooner1</strain>
    </source>
</reference>
<dbReference type="Proteomes" id="UP001150062">
    <property type="component" value="Unassembled WGS sequence"/>
</dbReference>
<name>A0AAV7ZLL3_9EUKA</name>
<keyword evidence="5" id="KW-1185">Reference proteome</keyword>
<keyword evidence="1" id="KW-0472">Membrane</keyword>
<feature type="transmembrane region" description="Helical" evidence="1">
    <location>
        <begin position="19"/>
        <end position="36"/>
    </location>
</feature>
<accession>A0AAV7ZLL3</accession>
<protein>
    <recommendedName>
        <fullName evidence="6">Transmembrane protein</fullName>
    </recommendedName>
</protein>
<evidence type="ECO:0008006" key="6">
    <source>
        <dbReference type="Google" id="ProtNLM"/>
    </source>
</evidence>
<dbReference type="Proteomes" id="UP001146793">
    <property type="component" value="Unassembled WGS sequence"/>
</dbReference>
<evidence type="ECO:0000256" key="1">
    <source>
        <dbReference type="SAM" id="Phobius"/>
    </source>
</evidence>